<evidence type="ECO:0000313" key="2">
    <source>
        <dbReference type="EMBL" id="KRH13531.1"/>
    </source>
</evidence>
<dbReference type="InParanoid" id="K7MDP5"/>
<accession>K7MDP5</accession>
<dbReference type="Gramene" id="KRH13531">
    <property type="protein sequence ID" value="KRH13531"/>
    <property type="gene ID" value="GLYMA_15G246400"/>
</dbReference>
<organism evidence="2">
    <name type="scientific">Glycine max</name>
    <name type="common">Soybean</name>
    <name type="synonym">Glycine hispida</name>
    <dbReference type="NCBI Taxonomy" id="3847"/>
    <lineage>
        <taxon>Eukaryota</taxon>
        <taxon>Viridiplantae</taxon>
        <taxon>Streptophyta</taxon>
        <taxon>Embryophyta</taxon>
        <taxon>Tracheophyta</taxon>
        <taxon>Spermatophyta</taxon>
        <taxon>Magnoliopsida</taxon>
        <taxon>eudicotyledons</taxon>
        <taxon>Gunneridae</taxon>
        <taxon>Pentapetalae</taxon>
        <taxon>rosids</taxon>
        <taxon>fabids</taxon>
        <taxon>Fabales</taxon>
        <taxon>Fabaceae</taxon>
        <taxon>Papilionoideae</taxon>
        <taxon>50 kb inversion clade</taxon>
        <taxon>NPAAA clade</taxon>
        <taxon>indigoferoid/millettioid clade</taxon>
        <taxon>Phaseoleae</taxon>
        <taxon>Glycine</taxon>
        <taxon>Glycine subgen. Soja</taxon>
    </lineage>
</organism>
<dbReference type="EnsemblPlants" id="KRH13531">
    <property type="protein sequence ID" value="KRH13531"/>
    <property type="gene ID" value="GLYMA_15G246400"/>
</dbReference>
<feature type="region of interest" description="Disordered" evidence="1">
    <location>
        <begin position="1"/>
        <end position="30"/>
    </location>
</feature>
<dbReference type="PaxDb" id="3847-GLYMA15G39490.1"/>
<name>K7MDP5_SOYBN</name>
<keyword evidence="4" id="KW-1185">Reference proteome</keyword>
<dbReference type="EMBL" id="CM000848">
    <property type="protein sequence ID" value="KRH13531.1"/>
    <property type="molecule type" value="Genomic_DNA"/>
</dbReference>
<dbReference type="HOGENOM" id="CLU_2946300_0_0_1"/>
<reference evidence="2 3" key="1">
    <citation type="journal article" date="2010" name="Nature">
        <title>Genome sequence of the palaeopolyploid soybean.</title>
        <authorList>
            <person name="Schmutz J."/>
            <person name="Cannon S.B."/>
            <person name="Schlueter J."/>
            <person name="Ma J."/>
            <person name="Mitros T."/>
            <person name="Nelson W."/>
            <person name="Hyten D.L."/>
            <person name="Song Q."/>
            <person name="Thelen J.J."/>
            <person name="Cheng J."/>
            <person name="Xu D."/>
            <person name="Hellsten U."/>
            <person name="May G.D."/>
            <person name="Yu Y."/>
            <person name="Sakurai T."/>
            <person name="Umezawa T."/>
            <person name="Bhattacharyya M.K."/>
            <person name="Sandhu D."/>
            <person name="Valliyodan B."/>
            <person name="Lindquist E."/>
            <person name="Peto M."/>
            <person name="Grant D."/>
            <person name="Shu S."/>
            <person name="Goodstein D."/>
            <person name="Barry K."/>
            <person name="Futrell-Griggs M."/>
            <person name="Abernathy B."/>
            <person name="Du J."/>
            <person name="Tian Z."/>
            <person name="Zhu L."/>
            <person name="Gill N."/>
            <person name="Joshi T."/>
            <person name="Libault M."/>
            <person name="Sethuraman A."/>
            <person name="Zhang X.-C."/>
            <person name="Shinozaki K."/>
            <person name="Nguyen H.T."/>
            <person name="Wing R.A."/>
            <person name="Cregan P."/>
            <person name="Specht J."/>
            <person name="Grimwood J."/>
            <person name="Rokhsar D."/>
            <person name="Stacey G."/>
            <person name="Shoemaker R.C."/>
            <person name="Jackson S.A."/>
        </authorList>
    </citation>
    <scope>NUCLEOTIDE SEQUENCE</scope>
    <source>
        <strain evidence="3">cv. Williams 82</strain>
        <tissue evidence="2">Callus</tissue>
    </source>
</reference>
<evidence type="ECO:0000313" key="3">
    <source>
        <dbReference type="EnsemblPlants" id="KRH13531"/>
    </source>
</evidence>
<proteinExistence type="predicted"/>
<gene>
    <name evidence="2" type="ORF">GLYMA_15G246400</name>
</gene>
<reference evidence="2" key="3">
    <citation type="submission" date="2018-07" db="EMBL/GenBank/DDBJ databases">
        <title>WGS assembly of Glycine max.</title>
        <authorList>
            <person name="Schmutz J."/>
            <person name="Cannon S."/>
            <person name="Schlueter J."/>
            <person name="Ma J."/>
            <person name="Mitros T."/>
            <person name="Nelson W."/>
            <person name="Hyten D."/>
            <person name="Song Q."/>
            <person name="Thelen J."/>
            <person name="Cheng J."/>
            <person name="Xu D."/>
            <person name="Hellsten U."/>
            <person name="May G."/>
            <person name="Yu Y."/>
            <person name="Sakurai T."/>
            <person name="Umezawa T."/>
            <person name="Bhattacharyya M."/>
            <person name="Sandhu D."/>
            <person name="Valliyodan B."/>
            <person name="Lindquist E."/>
            <person name="Peto M."/>
            <person name="Grant D."/>
            <person name="Shu S."/>
            <person name="Goodstein D."/>
            <person name="Barry K."/>
            <person name="Futrell-Griggs M."/>
            <person name="Abernathy B."/>
            <person name="Du J."/>
            <person name="Tian Z."/>
            <person name="Zhu L."/>
            <person name="Gill N."/>
            <person name="Joshi T."/>
            <person name="Libault M."/>
            <person name="Sethuraman A."/>
            <person name="Zhang X."/>
            <person name="Shinozaki K."/>
            <person name="Nguyen H."/>
            <person name="Wing R."/>
            <person name="Cregan P."/>
            <person name="Specht J."/>
            <person name="Grimwood J."/>
            <person name="Rokhsar D."/>
            <person name="Stacey G."/>
            <person name="Shoemaker R."/>
            <person name="Jackson S."/>
        </authorList>
    </citation>
    <scope>NUCLEOTIDE SEQUENCE</scope>
    <source>
        <tissue evidence="2">Callus</tissue>
    </source>
</reference>
<reference evidence="3" key="2">
    <citation type="submission" date="2018-02" db="UniProtKB">
        <authorList>
            <consortium name="EnsemblPlants"/>
        </authorList>
    </citation>
    <scope>IDENTIFICATION</scope>
    <source>
        <strain evidence="3">Williams 82</strain>
    </source>
</reference>
<sequence>MYGLLLAESPPQRCRLSSPPTPTHHPLPSLSFTNNNSHQKNLMWVLVSCVCIYRDRERQI</sequence>
<evidence type="ECO:0000256" key="1">
    <source>
        <dbReference type="SAM" id="MobiDB-lite"/>
    </source>
</evidence>
<dbReference type="AlphaFoldDB" id="K7MDP5"/>
<evidence type="ECO:0000313" key="4">
    <source>
        <dbReference type="Proteomes" id="UP000008827"/>
    </source>
</evidence>
<protein>
    <submittedName>
        <fullName evidence="2 3">Uncharacterized protein</fullName>
    </submittedName>
</protein>
<dbReference type="Proteomes" id="UP000008827">
    <property type="component" value="Chromosome 15"/>
</dbReference>